<dbReference type="AlphaFoldDB" id="A0A2K9ZEQ6"/>
<reference evidence="1 2" key="1">
    <citation type="submission" date="2017-11" db="EMBL/GenBank/DDBJ databases">
        <title>Complete genome of Rhizobium leguminosarum Norway, an ineffective micro-symbiont.</title>
        <authorList>
            <person name="Hoffrichter A."/>
            <person name="Liang J."/>
            <person name="Brachmann A."/>
            <person name="Marin M."/>
        </authorList>
    </citation>
    <scope>NUCLEOTIDE SEQUENCE [LARGE SCALE GENOMIC DNA]</scope>
    <source>
        <strain evidence="1 2">Norway</strain>
        <plasmid evidence="2">Plasmid prln2</plasmid>
    </source>
</reference>
<organism evidence="1 2">
    <name type="scientific">Rhizobium leguminosarum</name>
    <dbReference type="NCBI Taxonomy" id="384"/>
    <lineage>
        <taxon>Bacteria</taxon>
        <taxon>Pseudomonadati</taxon>
        <taxon>Pseudomonadota</taxon>
        <taxon>Alphaproteobacteria</taxon>
        <taxon>Hyphomicrobiales</taxon>
        <taxon>Rhizobiaceae</taxon>
        <taxon>Rhizobium/Agrobacterium group</taxon>
        <taxon>Rhizobium</taxon>
    </lineage>
</organism>
<evidence type="ECO:0000313" key="1">
    <source>
        <dbReference type="EMBL" id="AUW46719.1"/>
    </source>
</evidence>
<protein>
    <submittedName>
        <fullName evidence="1">Uncharacterized protein</fullName>
    </submittedName>
</protein>
<dbReference type="Proteomes" id="UP000238523">
    <property type="component" value="Plasmid pRLN2"/>
</dbReference>
<dbReference type="EMBL" id="CP025014">
    <property type="protein sequence ID" value="AUW46719.1"/>
    <property type="molecule type" value="Genomic_DNA"/>
</dbReference>
<accession>A0A2K9ZEQ6</accession>
<sequence>MRDMRVLRNLQRISGWMLQSVRAPLEKEHLNISASTETKCLWQPRANRGGRQDSKS</sequence>
<gene>
    <name evidence="1" type="ORF">CUJ84_pRLN2000174</name>
</gene>
<name>A0A2K9ZEQ6_RHILE</name>
<keyword evidence="1" id="KW-0614">Plasmid</keyword>
<proteinExistence type="predicted"/>
<evidence type="ECO:0000313" key="2">
    <source>
        <dbReference type="Proteomes" id="UP000238523"/>
    </source>
</evidence>
<geneLocation type="plasmid" evidence="2">
    <name>prln2</name>
</geneLocation>